<dbReference type="Gene3D" id="3.30.800.10">
    <property type="entry name" value="Phosphatidylinositol Phosphate Kinase II Beta"/>
    <property type="match status" value="1"/>
</dbReference>
<dbReference type="GO" id="GO:0016308">
    <property type="term" value="F:1-phosphatidylinositol-4-phosphate 5-kinase activity"/>
    <property type="evidence" value="ECO:0007669"/>
    <property type="project" value="TreeGrafter"/>
</dbReference>
<keyword evidence="3" id="KW-0812">Transmembrane</keyword>
<dbReference type="SUPFAM" id="SSF56104">
    <property type="entry name" value="SAICAR synthase-like"/>
    <property type="match status" value="1"/>
</dbReference>
<keyword evidence="3" id="KW-0472">Membrane</keyword>
<dbReference type="InterPro" id="IPR027484">
    <property type="entry name" value="PInositol-4-P-5-kinase_N"/>
</dbReference>
<dbReference type="eggNOG" id="KOG0229">
    <property type="taxonomic scope" value="Eukaryota"/>
</dbReference>
<reference evidence="6" key="1">
    <citation type="journal article" date="2006" name="PLoS Biol.">
        <title>Macronuclear genome sequence of the ciliate Tetrahymena thermophila, a model eukaryote.</title>
        <authorList>
            <person name="Eisen J.A."/>
            <person name="Coyne R.S."/>
            <person name="Wu M."/>
            <person name="Wu D."/>
            <person name="Thiagarajan M."/>
            <person name="Wortman J.R."/>
            <person name="Badger J.H."/>
            <person name="Ren Q."/>
            <person name="Amedeo P."/>
            <person name="Jones K.M."/>
            <person name="Tallon L.J."/>
            <person name="Delcher A.L."/>
            <person name="Salzberg S.L."/>
            <person name="Silva J.C."/>
            <person name="Haas B.J."/>
            <person name="Majoros W.H."/>
            <person name="Farzad M."/>
            <person name="Carlton J.M."/>
            <person name="Smith R.K. Jr."/>
            <person name="Garg J."/>
            <person name="Pearlman R.E."/>
            <person name="Karrer K.M."/>
            <person name="Sun L."/>
            <person name="Manning G."/>
            <person name="Elde N.C."/>
            <person name="Turkewitz A.P."/>
            <person name="Asai D.J."/>
            <person name="Wilkes D.E."/>
            <person name="Wang Y."/>
            <person name="Cai H."/>
            <person name="Collins K."/>
            <person name="Stewart B.A."/>
            <person name="Lee S.R."/>
            <person name="Wilamowska K."/>
            <person name="Weinberg Z."/>
            <person name="Ruzzo W.L."/>
            <person name="Wloga D."/>
            <person name="Gaertig J."/>
            <person name="Frankel J."/>
            <person name="Tsao C.-C."/>
            <person name="Gorovsky M.A."/>
            <person name="Keeling P.J."/>
            <person name="Waller R.F."/>
            <person name="Patron N.J."/>
            <person name="Cherry J.M."/>
            <person name="Stover N.A."/>
            <person name="Krieger C.J."/>
            <person name="del Toro C."/>
            <person name="Ryder H.F."/>
            <person name="Williamson S.C."/>
            <person name="Barbeau R.A."/>
            <person name="Hamilton E.P."/>
            <person name="Orias E."/>
        </authorList>
    </citation>
    <scope>NUCLEOTIDE SEQUENCE [LARGE SCALE GENOMIC DNA]</scope>
    <source>
        <strain evidence="6">SB210</strain>
    </source>
</reference>
<dbReference type="OrthoDB" id="70770at2759"/>
<evidence type="ECO:0000256" key="3">
    <source>
        <dbReference type="SAM" id="Phobius"/>
    </source>
</evidence>
<dbReference type="KEGG" id="tet:TTHERM_00530790"/>
<dbReference type="CDD" id="cd00139">
    <property type="entry name" value="PIPKc"/>
    <property type="match status" value="1"/>
</dbReference>
<feature type="compositionally biased region" description="Polar residues" evidence="2">
    <location>
        <begin position="439"/>
        <end position="455"/>
    </location>
</feature>
<accession>I7M6F7</accession>
<dbReference type="GO" id="GO:0046854">
    <property type="term" value="P:phosphatidylinositol phosphate biosynthetic process"/>
    <property type="evidence" value="ECO:0007669"/>
    <property type="project" value="TreeGrafter"/>
</dbReference>
<evidence type="ECO:0000313" key="5">
    <source>
        <dbReference type="EMBL" id="EAR85121.2"/>
    </source>
</evidence>
<dbReference type="Gene3D" id="3.30.810.10">
    <property type="entry name" value="2-Layer Sandwich"/>
    <property type="match status" value="1"/>
</dbReference>
<proteinExistence type="predicted"/>
<dbReference type="eggNOG" id="KOG1373">
    <property type="taxonomic scope" value="Eukaryota"/>
</dbReference>
<feature type="transmembrane region" description="Helical" evidence="3">
    <location>
        <begin position="359"/>
        <end position="380"/>
    </location>
</feature>
<keyword evidence="1" id="KW-0418">Kinase</keyword>
<dbReference type="GeneID" id="7835393"/>
<dbReference type="InParanoid" id="I7M6F7"/>
<keyword evidence="3" id="KW-1133">Transmembrane helix</keyword>
<feature type="compositionally biased region" description="Polar residues" evidence="2">
    <location>
        <begin position="476"/>
        <end position="485"/>
    </location>
</feature>
<dbReference type="PANTHER" id="PTHR23086">
    <property type="entry name" value="PHOSPHATIDYLINOSITOL-4-PHOSPHATE 5-KINASE"/>
    <property type="match status" value="1"/>
</dbReference>
<feature type="transmembrane region" description="Helical" evidence="3">
    <location>
        <begin position="164"/>
        <end position="185"/>
    </location>
</feature>
<feature type="transmembrane region" description="Helical" evidence="3">
    <location>
        <begin position="235"/>
        <end position="259"/>
    </location>
</feature>
<evidence type="ECO:0000256" key="1">
    <source>
        <dbReference type="PROSITE-ProRule" id="PRU00781"/>
    </source>
</evidence>
<name>I7M6F7_TETTS</name>
<dbReference type="STRING" id="312017.I7M6F7"/>
<feature type="transmembrane region" description="Helical" evidence="3">
    <location>
        <begin position="197"/>
        <end position="215"/>
    </location>
</feature>
<dbReference type="GO" id="GO:0005524">
    <property type="term" value="F:ATP binding"/>
    <property type="evidence" value="ECO:0007669"/>
    <property type="project" value="UniProtKB-UniRule"/>
</dbReference>
<dbReference type="RefSeq" id="XP_001032784.2">
    <property type="nucleotide sequence ID" value="XM_001032784.2"/>
</dbReference>
<dbReference type="SMART" id="SM00330">
    <property type="entry name" value="PIPKc"/>
    <property type="match status" value="1"/>
</dbReference>
<evidence type="ECO:0000256" key="2">
    <source>
        <dbReference type="SAM" id="MobiDB-lite"/>
    </source>
</evidence>
<feature type="transmembrane region" description="Helical" evidence="3">
    <location>
        <begin position="319"/>
        <end position="338"/>
    </location>
</feature>
<dbReference type="Proteomes" id="UP000009168">
    <property type="component" value="Unassembled WGS sequence"/>
</dbReference>
<dbReference type="InterPro" id="IPR027483">
    <property type="entry name" value="PInositol-4-P-4/5-kinase_C_sf"/>
</dbReference>
<dbReference type="InterPro" id="IPR023610">
    <property type="entry name" value="PInositol-4/5-P-5/4-kinase"/>
</dbReference>
<evidence type="ECO:0000313" key="6">
    <source>
        <dbReference type="Proteomes" id="UP000009168"/>
    </source>
</evidence>
<dbReference type="EMBL" id="GG662522">
    <property type="protein sequence ID" value="EAR85121.2"/>
    <property type="molecule type" value="Genomic_DNA"/>
</dbReference>
<keyword evidence="1" id="KW-0547">Nucleotide-binding</keyword>
<feature type="compositionally biased region" description="Low complexity" evidence="2">
    <location>
        <begin position="456"/>
        <end position="470"/>
    </location>
</feature>
<sequence>MLYIPFGEDDQFQYFLRIKIIIHFRKKIQISSRKTIQAVKSQRQSTYHSIQNDIAKQFQKIGIKLDLIHILFGVKALQRNQEQSEQQHLFNHHRFTKMKSNTQIILFIIISQLCYVVNASQHNDQGRTLDNDNQISSNDAILNCRTHSFSDHLPVVKLSTRDSWILLIGSSIALIIQISFFALAIKVPRLRQQPGDILLGCFCAEFILSIHWFIMSLEAILYPNNILNQDDAFCQLNSIISIFGSAMQGLYNFFFFLFIGLSIKSSLSIQSISRKKTHGLLIGTALLILITIFFLDLNGKTLYGTCSYVSDQSFPMLSLIFYLLFLFFSILILAYFNQKIPNTSFYKKKRKEFLHFSRLYLSVCLFMWGVIAISNTALFFNCQYVHQQYLTYFQTIGNTAKVLSSILLPMIRIKDPYLRSIIRQQKKILKQKATSIVPNAKTEQQNISNTEKSYMNDNTSSQNNQTDNSQAYYNKPKSQNQSYDDNSFVSSFSVSKEQISSLQQKYRDFKNKQNVTDDGKSNAGNTIIVEQNKNDNNESLSLQEIEERLSIFDNENQDNQKQKVEENQKVRKSNAAQMLSVQSTYQTQTFPRFQSSFNKSESIDQVGFKIPTGQQVKEDIENINLKQRNKTIFSRLEKKGNSIIKEENNSLDSNRSRFLSNKENKASRISQLQAFKFSNQSRTSQLKIQESSANQIQLPSVNSSMTMNSPINSNNNSKSIDSSNNIKNRSIKINSRKPSAMQKFQQADSILYYLDGSRQSSKMFQNRRNEFRKTLNQEVNKKRFNYKLFEYLKNNSIASELNGSQSYSVDASDQNRNVSGEEAILKQKLQQIIKNAQMMDYFNDPYYQVQNQSESGSFTDIDAVFGDESLSSGSSVRYGNSQLQAETFEDEKEHFIRILQKNIKMGVLCRILSGIQIHFMRKKRYCSKVDIFTDNYNSIFECQVNSIKLNKNSSQLSSQKSSVRYSQTGFYEQFKTLEDNKQETEQIKDFQNDKQQKRVKLNINNHSLNDSCHNQKNTIIYSNNLQKMEEENKNQDIFMKSENIYNKSNIIQLDKNSRQKSYSQNQQINLRQVSLSLTNNNNKKKSQKQQENDIFYEVKIFQFSDDSIKQNLNHAPTQLLDSDTFDLVRMRVYAPTVFHSLQQSEINLILNQEDTDPYKQKHNIDIENSFNIQLNMTQIKNASGSDGGKSGQFFFFSHDNKFLLKTCTEQELRILIERLPSYFRYLKANPRSLIAKIFGVYSFEGLNEKPIHLLLMKNIAACTKQFIERTYDLKGSTFDRQVLPKTKKESESFSRALNRMILKDLDFISLEKKIYISLENRFQVYNQLKRDSEFLKSCGWIDYSLIVFKINRKRHTEWKESNQVAYLEEEEDFDDQISHYYQFESTEQSGIYYHIGIIDYLQLYDIQKVLEKWAKRIIHFSPRLDTSSQDPETYSKRFINFMKQIFEI</sequence>
<protein>
    <submittedName>
        <fullName evidence="5">SecY subunit containing preprotein translocase</fullName>
    </submittedName>
</protein>
<feature type="region of interest" description="Disordered" evidence="2">
    <location>
        <begin position="439"/>
        <end position="486"/>
    </location>
</feature>
<keyword evidence="1" id="KW-0808">Transferase</keyword>
<gene>
    <name evidence="5" type="ORF">TTHERM_00530790</name>
</gene>
<dbReference type="GO" id="GO:0005886">
    <property type="term" value="C:plasma membrane"/>
    <property type="evidence" value="ECO:0007669"/>
    <property type="project" value="TreeGrafter"/>
</dbReference>
<feature type="transmembrane region" description="Helical" evidence="3">
    <location>
        <begin position="280"/>
        <end position="299"/>
    </location>
</feature>
<organism evidence="5 6">
    <name type="scientific">Tetrahymena thermophila (strain SB210)</name>
    <dbReference type="NCBI Taxonomy" id="312017"/>
    <lineage>
        <taxon>Eukaryota</taxon>
        <taxon>Sar</taxon>
        <taxon>Alveolata</taxon>
        <taxon>Ciliophora</taxon>
        <taxon>Intramacronucleata</taxon>
        <taxon>Oligohymenophorea</taxon>
        <taxon>Hymenostomatida</taxon>
        <taxon>Tetrahymenina</taxon>
        <taxon>Tetrahymenidae</taxon>
        <taxon>Tetrahymena</taxon>
    </lineage>
</organism>
<keyword evidence="6" id="KW-1185">Reference proteome</keyword>
<evidence type="ECO:0000259" key="4">
    <source>
        <dbReference type="PROSITE" id="PS51455"/>
    </source>
</evidence>
<keyword evidence="1" id="KW-0067">ATP-binding</keyword>
<feature type="domain" description="PIPK" evidence="4">
    <location>
        <begin position="1065"/>
        <end position="1446"/>
    </location>
</feature>
<dbReference type="Pfam" id="PF01504">
    <property type="entry name" value="PIP5K"/>
    <property type="match status" value="1"/>
</dbReference>
<dbReference type="PANTHER" id="PTHR23086:SF8">
    <property type="entry name" value="PHOSPHATIDYLINOSITOL 5-PHOSPHATE 4-KINASE, ISOFORM A"/>
    <property type="match status" value="1"/>
</dbReference>
<dbReference type="PROSITE" id="PS51455">
    <property type="entry name" value="PIPK"/>
    <property type="match status" value="1"/>
</dbReference>
<dbReference type="InterPro" id="IPR002498">
    <property type="entry name" value="PInositol-4-P-4/5-kinase_core"/>
</dbReference>